<accession>A0ABY0XS06</accession>
<dbReference type="Proteomes" id="UP000199665">
    <property type="component" value="Unassembled WGS sequence"/>
</dbReference>
<name>A0ABY0XS06_9PSED</name>
<dbReference type="EMBL" id="FNRV01000001">
    <property type="protein sequence ID" value="SEC02162.1"/>
    <property type="molecule type" value="Genomic_DNA"/>
</dbReference>
<evidence type="ECO:0000256" key="1">
    <source>
        <dbReference type="SAM" id="Coils"/>
    </source>
</evidence>
<evidence type="ECO:0000313" key="3">
    <source>
        <dbReference type="Proteomes" id="UP000199665"/>
    </source>
</evidence>
<reference evidence="2 3" key="1">
    <citation type="submission" date="2016-10" db="EMBL/GenBank/DDBJ databases">
        <authorList>
            <person name="Varghese N."/>
            <person name="Submissions S."/>
        </authorList>
    </citation>
    <scope>NUCLEOTIDE SEQUENCE [LARGE SCALE GENOMIC DNA]</scope>
    <source>
        <strain evidence="2 3">DSM 18327</strain>
    </source>
</reference>
<sequence length="165" mass="18674">MSEVHRYNVVTMLSESGNRIGYDPHGPAVVMASDFDRVTAERDGLQLSLTTADQTIDDLQAAIARRNQRIEELERDKDRLDAIEANFWDVRHHSDALADTGDYTSSIEIVGQWMDKPNERVIGENYSENLRAAIDQAMTAPAYPRLAQNIQRSTHCSMLPPRYNP</sequence>
<gene>
    <name evidence="2" type="ORF">SAMN05216205_1254</name>
</gene>
<keyword evidence="3" id="KW-1185">Reference proteome</keyword>
<protein>
    <submittedName>
        <fullName evidence="2">Uncharacterized protein</fullName>
    </submittedName>
</protein>
<organism evidence="2 3">
    <name type="scientific">Pseudomonas mohnii</name>
    <dbReference type="NCBI Taxonomy" id="395600"/>
    <lineage>
        <taxon>Bacteria</taxon>
        <taxon>Pseudomonadati</taxon>
        <taxon>Pseudomonadota</taxon>
        <taxon>Gammaproteobacteria</taxon>
        <taxon>Pseudomonadales</taxon>
        <taxon>Pseudomonadaceae</taxon>
        <taxon>Pseudomonas</taxon>
    </lineage>
</organism>
<keyword evidence="1" id="KW-0175">Coiled coil</keyword>
<dbReference type="RefSeq" id="WP_244159823.1">
    <property type="nucleotide sequence ID" value="NZ_FNRV01000001.1"/>
</dbReference>
<feature type="coiled-coil region" evidence="1">
    <location>
        <begin position="56"/>
        <end position="86"/>
    </location>
</feature>
<proteinExistence type="predicted"/>
<evidence type="ECO:0000313" key="2">
    <source>
        <dbReference type="EMBL" id="SEC02162.1"/>
    </source>
</evidence>
<comment type="caution">
    <text evidence="2">The sequence shown here is derived from an EMBL/GenBank/DDBJ whole genome shotgun (WGS) entry which is preliminary data.</text>
</comment>